<dbReference type="Proteomes" id="UP000078343">
    <property type="component" value="Unassembled WGS sequence"/>
</dbReference>
<reference evidence="2 3" key="1">
    <citation type="submission" date="2016-04" db="EMBL/GenBank/DDBJ databases">
        <title>Draft genome of Fonsecaea erecta CBS 125763.</title>
        <authorList>
            <person name="Weiss V.A."/>
            <person name="Vicente V.A."/>
            <person name="Raittz R.T."/>
            <person name="Moreno L.F."/>
            <person name="De Souza E.M."/>
            <person name="Pedrosa F.O."/>
            <person name="Steffens M.B."/>
            <person name="Faoro H."/>
            <person name="Tadra-Sfeir M.Z."/>
            <person name="Najafzadeh M.J."/>
            <person name="Felipe M.S."/>
            <person name="Teixeira M."/>
            <person name="Sun J."/>
            <person name="Xi L."/>
            <person name="Gomes R."/>
            <person name="De Azevedo C.M."/>
            <person name="Salgado C.G."/>
            <person name="Da Silva M.B."/>
            <person name="Nascimento M.F."/>
            <person name="Queiroz-Telles F."/>
            <person name="Attili D.S."/>
            <person name="Gorbushina A."/>
        </authorList>
    </citation>
    <scope>NUCLEOTIDE SEQUENCE [LARGE SCALE GENOMIC DNA]</scope>
    <source>
        <strain evidence="2 3">CBS 125763</strain>
    </source>
</reference>
<dbReference type="EMBL" id="LVYI01000013">
    <property type="protein sequence ID" value="OAP54554.1"/>
    <property type="molecule type" value="Genomic_DNA"/>
</dbReference>
<name>A0A178Z487_9EURO</name>
<proteinExistence type="predicted"/>
<feature type="signal peptide" evidence="1">
    <location>
        <begin position="1"/>
        <end position="22"/>
    </location>
</feature>
<dbReference type="AlphaFoldDB" id="A0A178Z487"/>
<organism evidence="2 3">
    <name type="scientific">Fonsecaea erecta</name>
    <dbReference type="NCBI Taxonomy" id="1367422"/>
    <lineage>
        <taxon>Eukaryota</taxon>
        <taxon>Fungi</taxon>
        <taxon>Dikarya</taxon>
        <taxon>Ascomycota</taxon>
        <taxon>Pezizomycotina</taxon>
        <taxon>Eurotiomycetes</taxon>
        <taxon>Chaetothyriomycetidae</taxon>
        <taxon>Chaetothyriales</taxon>
        <taxon>Herpotrichiellaceae</taxon>
        <taxon>Fonsecaea</taxon>
    </lineage>
</organism>
<dbReference type="RefSeq" id="XP_018687921.1">
    <property type="nucleotide sequence ID" value="XM_018842508.1"/>
</dbReference>
<dbReference type="GeneID" id="30015170"/>
<sequence length="107" mass="12025">MAKRPEQFTLLVAVWVCDIVLSDKVTDHYYLPVRANLQDTRATDSEGDMFLVLKALIPQWEEAEAKGNAKAIPNVGERFEAFVQRHLGRSGRKQQAIFAAVQEPKVG</sequence>
<accession>A0A178Z487</accession>
<keyword evidence="1" id="KW-0732">Signal</keyword>
<keyword evidence="3" id="KW-1185">Reference proteome</keyword>
<evidence type="ECO:0000256" key="1">
    <source>
        <dbReference type="SAM" id="SignalP"/>
    </source>
</evidence>
<gene>
    <name evidence="2" type="ORF">AYL99_11002</name>
</gene>
<feature type="chain" id="PRO_5008098231" evidence="1">
    <location>
        <begin position="23"/>
        <end position="107"/>
    </location>
</feature>
<comment type="caution">
    <text evidence="2">The sequence shown here is derived from an EMBL/GenBank/DDBJ whole genome shotgun (WGS) entry which is preliminary data.</text>
</comment>
<evidence type="ECO:0000313" key="2">
    <source>
        <dbReference type="EMBL" id="OAP54554.1"/>
    </source>
</evidence>
<protein>
    <submittedName>
        <fullName evidence="2">Uncharacterized protein</fullName>
    </submittedName>
</protein>
<evidence type="ECO:0000313" key="3">
    <source>
        <dbReference type="Proteomes" id="UP000078343"/>
    </source>
</evidence>